<evidence type="ECO:0000256" key="4">
    <source>
        <dbReference type="ARBA" id="ARBA00004752"/>
    </source>
</evidence>
<evidence type="ECO:0000256" key="2">
    <source>
        <dbReference type="ARBA" id="ARBA00003921"/>
    </source>
</evidence>
<dbReference type="EC" id="1.3.1.98" evidence="16"/>
<keyword evidence="19" id="KW-1185">Reference proteome</keyword>
<comment type="catalytic activity">
    <reaction evidence="15 16">
        <text>UDP-N-acetyl-alpha-D-muramate + NADP(+) = UDP-N-acetyl-3-O-(1-carboxyvinyl)-alpha-D-glucosamine + NADPH + H(+)</text>
        <dbReference type="Rhea" id="RHEA:12248"/>
        <dbReference type="ChEBI" id="CHEBI:15378"/>
        <dbReference type="ChEBI" id="CHEBI:57783"/>
        <dbReference type="ChEBI" id="CHEBI:58349"/>
        <dbReference type="ChEBI" id="CHEBI:68483"/>
        <dbReference type="ChEBI" id="CHEBI:70757"/>
        <dbReference type="EC" id="1.3.1.98"/>
    </reaction>
</comment>
<dbReference type="PANTHER" id="PTHR21071">
    <property type="entry name" value="UDP-N-ACETYLENOLPYRUVOYLGLUCOSAMINE REDUCTASE"/>
    <property type="match status" value="1"/>
</dbReference>
<dbReference type="GO" id="GO:0051301">
    <property type="term" value="P:cell division"/>
    <property type="evidence" value="ECO:0007669"/>
    <property type="project" value="UniProtKB-KW"/>
</dbReference>
<dbReference type="Pfam" id="PF01565">
    <property type="entry name" value="FAD_binding_4"/>
    <property type="match status" value="1"/>
</dbReference>
<dbReference type="InterPro" id="IPR016169">
    <property type="entry name" value="FAD-bd_PCMH_sub2"/>
</dbReference>
<dbReference type="UniPathway" id="UPA00219"/>
<feature type="domain" description="FAD-binding PCMH-type" evidence="17">
    <location>
        <begin position="23"/>
        <end position="213"/>
    </location>
</feature>
<keyword evidence="13 16" id="KW-0131">Cell cycle</keyword>
<dbReference type="Proteomes" id="UP000220922">
    <property type="component" value="Unassembled WGS sequence"/>
</dbReference>
<dbReference type="NCBIfam" id="TIGR00179">
    <property type="entry name" value="murB"/>
    <property type="match status" value="1"/>
</dbReference>
<dbReference type="EMBL" id="LYXE01000009">
    <property type="protein sequence ID" value="PDW01304.1"/>
    <property type="molecule type" value="Genomic_DNA"/>
</dbReference>
<keyword evidence="7 16" id="KW-0285">Flavoprotein</keyword>
<evidence type="ECO:0000256" key="6">
    <source>
        <dbReference type="ARBA" id="ARBA00022618"/>
    </source>
</evidence>
<evidence type="ECO:0000256" key="12">
    <source>
        <dbReference type="ARBA" id="ARBA00023002"/>
    </source>
</evidence>
<dbReference type="InterPro" id="IPR036318">
    <property type="entry name" value="FAD-bd_PCMH-like_sf"/>
</dbReference>
<dbReference type="Gene3D" id="3.30.43.10">
    <property type="entry name" value="Uridine Diphospho-n-acetylenolpyruvylglucosamine Reductase, domain 2"/>
    <property type="match status" value="1"/>
</dbReference>
<evidence type="ECO:0000256" key="8">
    <source>
        <dbReference type="ARBA" id="ARBA00022827"/>
    </source>
</evidence>
<feature type="active site" evidence="16">
    <location>
        <position position="170"/>
    </location>
</feature>
<proteinExistence type="inferred from homology"/>
<feature type="active site" evidence="16">
    <location>
        <position position="311"/>
    </location>
</feature>
<sequence>MGTMQVPSGVREAEPMQRHTSWRTGGIARFYAEPTSMHEAQALADWAREMEMPLIWVGRGTNLLVREAGFPGLIAAYRGQAWELEEKQDDDLVHLRIEAGATMTSLVRRVAAMGLAGLEWAEGLPGTVGGAVVGNAGCYGGDMAGSLVSAEVLGEALEVWPVEQMGYGYRTSVLKHGEAAAAAARLTQDEQSSREWWPQPPLVVAATFRLLRSDPASLHSRMAAIAIQRKARTPAGSSCGSVFKNPPGDSAGRLIEQVGLKGFMLGGAIVSPLHANYIINTGQATATDILNLIRHVQQEVEQQTGIMLELEVRII</sequence>
<dbReference type="SUPFAM" id="SSF56194">
    <property type="entry name" value="Uridine diphospho-N-Acetylenolpyruvylglucosamine reductase, MurB, C-terminal domain"/>
    <property type="match status" value="1"/>
</dbReference>
<evidence type="ECO:0000313" key="18">
    <source>
        <dbReference type="EMBL" id="PDW01304.1"/>
    </source>
</evidence>
<evidence type="ECO:0000256" key="13">
    <source>
        <dbReference type="ARBA" id="ARBA00023306"/>
    </source>
</evidence>
<evidence type="ECO:0000256" key="5">
    <source>
        <dbReference type="ARBA" id="ARBA00022490"/>
    </source>
</evidence>
<dbReference type="InterPro" id="IPR036635">
    <property type="entry name" value="MurB_C_sf"/>
</dbReference>
<evidence type="ECO:0000259" key="17">
    <source>
        <dbReference type="PROSITE" id="PS51387"/>
    </source>
</evidence>
<keyword evidence="6 16" id="KW-0132">Cell division</keyword>
<feature type="active site" description="Proton donor" evidence="16">
    <location>
        <position position="241"/>
    </location>
</feature>
<comment type="subcellular location">
    <subcellularLocation>
        <location evidence="3 16">Cytoplasm</location>
    </subcellularLocation>
</comment>
<dbReference type="GO" id="GO:0005829">
    <property type="term" value="C:cytosol"/>
    <property type="evidence" value="ECO:0007669"/>
    <property type="project" value="TreeGrafter"/>
</dbReference>
<dbReference type="GO" id="GO:0071555">
    <property type="term" value="P:cell wall organization"/>
    <property type="evidence" value="ECO:0007669"/>
    <property type="project" value="UniProtKB-KW"/>
</dbReference>
<dbReference type="PANTHER" id="PTHR21071:SF4">
    <property type="entry name" value="UDP-N-ACETYLENOLPYRUVOYLGLUCOSAMINE REDUCTASE"/>
    <property type="match status" value="1"/>
</dbReference>
<evidence type="ECO:0000256" key="3">
    <source>
        <dbReference type="ARBA" id="ARBA00004496"/>
    </source>
</evidence>
<evidence type="ECO:0000256" key="14">
    <source>
        <dbReference type="ARBA" id="ARBA00023316"/>
    </source>
</evidence>
<keyword evidence="11 16" id="KW-0573">Peptidoglycan synthesis</keyword>
<dbReference type="GO" id="GO:0008360">
    <property type="term" value="P:regulation of cell shape"/>
    <property type="evidence" value="ECO:0007669"/>
    <property type="project" value="UniProtKB-KW"/>
</dbReference>
<dbReference type="InterPro" id="IPR011601">
    <property type="entry name" value="MurB_C"/>
</dbReference>
<dbReference type="SUPFAM" id="SSF56176">
    <property type="entry name" value="FAD-binding/transporter-associated domain-like"/>
    <property type="match status" value="1"/>
</dbReference>
<keyword evidence="10 16" id="KW-0133">Cell shape</keyword>
<comment type="cofactor">
    <cofactor evidence="1 16">
        <name>FAD</name>
        <dbReference type="ChEBI" id="CHEBI:57692"/>
    </cofactor>
</comment>
<evidence type="ECO:0000256" key="15">
    <source>
        <dbReference type="ARBA" id="ARBA00048914"/>
    </source>
</evidence>
<comment type="similarity">
    <text evidence="16">Belongs to the MurB family.</text>
</comment>
<dbReference type="InterPro" id="IPR006094">
    <property type="entry name" value="Oxid_FAD_bind_N"/>
</dbReference>
<dbReference type="InterPro" id="IPR003170">
    <property type="entry name" value="MurB"/>
</dbReference>
<accession>A0A2H3LC96</accession>
<dbReference type="HAMAP" id="MF_00037">
    <property type="entry name" value="MurB"/>
    <property type="match status" value="1"/>
</dbReference>
<dbReference type="Gene3D" id="3.30.465.10">
    <property type="match status" value="1"/>
</dbReference>
<dbReference type="InterPro" id="IPR016167">
    <property type="entry name" value="FAD-bd_PCMH_sub1"/>
</dbReference>
<dbReference type="GO" id="GO:0009252">
    <property type="term" value="P:peptidoglycan biosynthetic process"/>
    <property type="evidence" value="ECO:0007669"/>
    <property type="project" value="UniProtKB-UniRule"/>
</dbReference>
<comment type="pathway">
    <text evidence="4 16">Cell wall biogenesis; peptidoglycan biosynthesis.</text>
</comment>
<dbReference type="InterPro" id="IPR016166">
    <property type="entry name" value="FAD-bd_PCMH"/>
</dbReference>
<comment type="function">
    <text evidence="2 16">Cell wall formation.</text>
</comment>
<comment type="caution">
    <text evidence="18">The sequence shown here is derived from an EMBL/GenBank/DDBJ whole genome shotgun (WGS) entry which is preliminary data.</text>
</comment>
<keyword evidence="12 16" id="KW-0560">Oxidoreductase</keyword>
<dbReference type="Pfam" id="PF02873">
    <property type="entry name" value="MurB_C"/>
    <property type="match status" value="1"/>
</dbReference>
<dbReference type="NCBIfam" id="NF010480">
    <property type="entry name" value="PRK13905.1"/>
    <property type="match status" value="1"/>
</dbReference>
<evidence type="ECO:0000256" key="16">
    <source>
        <dbReference type="HAMAP-Rule" id="MF_00037"/>
    </source>
</evidence>
<protein>
    <recommendedName>
        <fullName evidence="16">UDP-N-acetylenolpyruvoylglucosamine reductase</fullName>
        <ecNumber evidence="16">1.3.1.98</ecNumber>
    </recommendedName>
    <alternativeName>
        <fullName evidence="16">UDP-N-acetylmuramate dehydrogenase</fullName>
    </alternativeName>
</protein>
<evidence type="ECO:0000256" key="7">
    <source>
        <dbReference type="ARBA" id="ARBA00022630"/>
    </source>
</evidence>
<dbReference type="Gene3D" id="3.90.78.10">
    <property type="entry name" value="UDP-N-acetylenolpyruvoylglucosamine reductase, C-terminal domain"/>
    <property type="match status" value="1"/>
</dbReference>
<keyword evidence="5 16" id="KW-0963">Cytoplasm</keyword>
<gene>
    <name evidence="16" type="primary">murB</name>
    <name evidence="18" type="ORF">A9Q02_07685</name>
</gene>
<keyword evidence="8 16" id="KW-0274">FAD</keyword>
<organism evidence="18 19">
    <name type="scientific">Candidatus Chloroploca asiatica</name>
    <dbReference type="NCBI Taxonomy" id="1506545"/>
    <lineage>
        <taxon>Bacteria</taxon>
        <taxon>Bacillati</taxon>
        <taxon>Chloroflexota</taxon>
        <taxon>Chloroflexia</taxon>
        <taxon>Chloroflexales</taxon>
        <taxon>Chloroflexineae</taxon>
        <taxon>Oscillochloridaceae</taxon>
        <taxon>Candidatus Chloroploca</taxon>
    </lineage>
</organism>
<name>A0A2H3LC96_9CHLR</name>
<dbReference type="GO" id="GO:0071949">
    <property type="term" value="F:FAD binding"/>
    <property type="evidence" value="ECO:0007669"/>
    <property type="project" value="InterPro"/>
</dbReference>
<dbReference type="AlphaFoldDB" id="A0A2H3LC96"/>
<keyword evidence="9 16" id="KW-0521">NADP</keyword>
<evidence type="ECO:0000313" key="19">
    <source>
        <dbReference type="Proteomes" id="UP000220922"/>
    </source>
</evidence>
<dbReference type="GO" id="GO:0008762">
    <property type="term" value="F:UDP-N-acetylmuramate dehydrogenase activity"/>
    <property type="evidence" value="ECO:0007669"/>
    <property type="project" value="UniProtKB-UniRule"/>
</dbReference>
<evidence type="ECO:0000256" key="10">
    <source>
        <dbReference type="ARBA" id="ARBA00022960"/>
    </source>
</evidence>
<reference evidence="18 19" key="1">
    <citation type="submission" date="2016-05" db="EMBL/GenBank/DDBJ databases">
        <authorList>
            <person name="Lavstsen T."/>
            <person name="Jespersen J.S."/>
        </authorList>
    </citation>
    <scope>NUCLEOTIDE SEQUENCE [LARGE SCALE GENOMIC DNA]</scope>
    <source>
        <strain evidence="18 19">B7-9</strain>
    </source>
</reference>
<evidence type="ECO:0000256" key="9">
    <source>
        <dbReference type="ARBA" id="ARBA00022857"/>
    </source>
</evidence>
<evidence type="ECO:0000256" key="11">
    <source>
        <dbReference type="ARBA" id="ARBA00022984"/>
    </source>
</evidence>
<dbReference type="PROSITE" id="PS51387">
    <property type="entry name" value="FAD_PCMH"/>
    <property type="match status" value="1"/>
</dbReference>
<evidence type="ECO:0000256" key="1">
    <source>
        <dbReference type="ARBA" id="ARBA00001974"/>
    </source>
</evidence>
<keyword evidence="14 16" id="KW-0961">Cell wall biogenesis/degradation</keyword>